<evidence type="ECO:0000313" key="1">
    <source>
        <dbReference type="EMBL" id="THC88154.1"/>
    </source>
</evidence>
<gene>
    <name evidence="1" type="ORF">EYZ11_012403</name>
</gene>
<sequence>MEARPHRQTLFLNISGTFDNVSHARLLQNLRKRRVPEAIVRWIASFLRDRYTALALPEYAAGEHCVLLKRTAVVSKEVSSPASSGPKTHALVFAPEKFALVHFNCPDARDSSTPETDNMIPRPGVQVNDTVISSLGRSKWSLAVKEKRMCIAPLAVHGSSVWQHPRLHGRKNVHDIQVHVLTAIQRRAGHIVTSTSQRVSCGTGPPVSRQAQPCDDPRFYEALEVYTDNRSALRSLRRPSQTSGQYLVREIVTLLEERAEGWDSVLLDPRRIWESSKMNLPTTRPNGVFVQIQEEAAVEEQPALELELGGVAAARDWTIELTNVGCGYLQDSMDWLASWSGWVKDGMRLKKNVG</sequence>
<dbReference type="PANTHER" id="PTHR33481">
    <property type="entry name" value="REVERSE TRANSCRIPTASE"/>
    <property type="match status" value="1"/>
</dbReference>
<dbReference type="STRING" id="1220188.A0A4V3UMQ0"/>
<organism evidence="1 2">
    <name type="scientific">Aspergillus tanneri</name>
    <dbReference type="NCBI Taxonomy" id="1220188"/>
    <lineage>
        <taxon>Eukaryota</taxon>
        <taxon>Fungi</taxon>
        <taxon>Dikarya</taxon>
        <taxon>Ascomycota</taxon>
        <taxon>Pezizomycotina</taxon>
        <taxon>Eurotiomycetes</taxon>
        <taxon>Eurotiomycetidae</taxon>
        <taxon>Eurotiales</taxon>
        <taxon>Aspergillaceae</taxon>
        <taxon>Aspergillus</taxon>
        <taxon>Aspergillus subgen. Circumdati</taxon>
    </lineage>
</organism>
<dbReference type="Proteomes" id="UP000308092">
    <property type="component" value="Unassembled WGS sequence"/>
</dbReference>
<evidence type="ECO:0000313" key="2">
    <source>
        <dbReference type="Proteomes" id="UP000308092"/>
    </source>
</evidence>
<dbReference type="VEuPathDB" id="FungiDB:EYZ11_012403"/>
<keyword evidence="2" id="KW-1185">Reference proteome</keyword>
<proteinExistence type="predicted"/>
<reference evidence="1 2" key="1">
    <citation type="submission" date="2019-03" db="EMBL/GenBank/DDBJ databases">
        <title>The genome sequence of a newly discovered highly antifungal drug resistant Aspergillus species, Aspergillus tanneri NIH 1004.</title>
        <authorList>
            <person name="Mounaud S."/>
            <person name="Singh I."/>
            <person name="Joardar V."/>
            <person name="Pakala S."/>
            <person name="Pakala S."/>
            <person name="Venepally P."/>
            <person name="Hoover J."/>
            <person name="Nierman W."/>
            <person name="Chung J."/>
            <person name="Losada L."/>
        </authorList>
    </citation>
    <scope>NUCLEOTIDE SEQUENCE [LARGE SCALE GENOMIC DNA]</scope>
    <source>
        <strain evidence="1 2">NIH1004</strain>
    </source>
</reference>
<comment type="caution">
    <text evidence="1">The sequence shown here is derived from an EMBL/GenBank/DDBJ whole genome shotgun (WGS) entry which is preliminary data.</text>
</comment>
<dbReference type="AlphaFoldDB" id="A0A4V3UMQ0"/>
<name>A0A4V3UMQ0_9EURO</name>
<evidence type="ECO:0008006" key="3">
    <source>
        <dbReference type="Google" id="ProtNLM"/>
    </source>
</evidence>
<dbReference type="EMBL" id="SOSA01000923">
    <property type="protein sequence ID" value="THC88154.1"/>
    <property type="molecule type" value="Genomic_DNA"/>
</dbReference>
<protein>
    <recommendedName>
        <fullName evidence="3">Reverse transcriptase domain-containing protein</fullName>
    </recommendedName>
</protein>
<accession>A0A4V3UMQ0</accession>
<dbReference type="PANTHER" id="PTHR33481:SF1">
    <property type="entry name" value="ENDONUCLEASE_EXONUCLEASE_PHOSPHATASE DOMAIN-CONTAINING PROTEIN-RELATED"/>
    <property type="match status" value="1"/>
</dbReference>